<gene>
    <name evidence="2" type="ORF">FB45DRAFT_1065897</name>
</gene>
<keyword evidence="3" id="KW-1185">Reference proteome</keyword>
<accession>A0AAD7B649</accession>
<feature type="signal peptide" evidence="1">
    <location>
        <begin position="1"/>
        <end position="18"/>
    </location>
</feature>
<dbReference type="Proteomes" id="UP001221142">
    <property type="component" value="Unassembled WGS sequence"/>
</dbReference>
<keyword evidence="1" id="KW-0732">Signal</keyword>
<comment type="caution">
    <text evidence="2">The sequence shown here is derived from an EMBL/GenBank/DDBJ whole genome shotgun (WGS) entry which is preliminary data.</text>
</comment>
<evidence type="ECO:0000313" key="2">
    <source>
        <dbReference type="EMBL" id="KAJ7611207.1"/>
    </source>
</evidence>
<sequence length="134" mass="13928">MHPLLIGATLIRISLSLAASIRRSANVSPDVVVCTDTLDSPQGCTTISVVSDACIDLNDTLSDLDKRISSASIPGGFVCTFFEDHLCFASGTGNSNTDSEVVLTQGAWNLSDVPGLSGPEDFNDLTSSFACSPA</sequence>
<protein>
    <submittedName>
        <fullName evidence="2">Uncharacterized protein</fullName>
    </submittedName>
</protein>
<organism evidence="2 3">
    <name type="scientific">Roridomyces roridus</name>
    <dbReference type="NCBI Taxonomy" id="1738132"/>
    <lineage>
        <taxon>Eukaryota</taxon>
        <taxon>Fungi</taxon>
        <taxon>Dikarya</taxon>
        <taxon>Basidiomycota</taxon>
        <taxon>Agaricomycotina</taxon>
        <taxon>Agaricomycetes</taxon>
        <taxon>Agaricomycetidae</taxon>
        <taxon>Agaricales</taxon>
        <taxon>Marasmiineae</taxon>
        <taxon>Mycenaceae</taxon>
        <taxon>Roridomyces</taxon>
    </lineage>
</organism>
<evidence type="ECO:0000313" key="3">
    <source>
        <dbReference type="Proteomes" id="UP001221142"/>
    </source>
</evidence>
<dbReference type="AlphaFoldDB" id="A0AAD7B649"/>
<name>A0AAD7B649_9AGAR</name>
<evidence type="ECO:0000256" key="1">
    <source>
        <dbReference type="SAM" id="SignalP"/>
    </source>
</evidence>
<feature type="chain" id="PRO_5042029749" evidence="1">
    <location>
        <begin position="19"/>
        <end position="134"/>
    </location>
</feature>
<proteinExistence type="predicted"/>
<reference evidence="2" key="1">
    <citation type="submission" date="2023-03" db="EMBL/GenBank/DDBJ databases">
        <title>Massive genome expansion in bonnet fungi (Mycena s.s.) driven by repeated elements and novel gene families across ecological guilds.</title>
        <authorList>
            <consortium name="Lawrence Berkeley National Laboratory"/>
            <person name="Harder C.B."/>
            <person name="Miyauchi S."/>
            <person name="Viragh M."/>
            <person name="Kuo A."/>
            <person name="Thoen E."/>
            <person name="Andreopoulos B."/>
            <person name="Lu D."/>
            <person name="Skrede I."/>
            <person name="Drula E."/>
            <person name="Henrissat B."/>
            <person name="Morin E."/>
            <person name="Kohler A."/>
            <person name="Barry K."/>
            <person name="LaButti K."/>
            <person name="Morin E."/>
            <person name="Salamov A."/>
            <person name="Lipzen A."/>
            <person name="Mereny Z."/>
            <person name="Hegedus B."/>
            <person name="Baldrian P."/>
            <person name="Stursova M."/>
            <person name="Weitz H."/>
            <person name="Taylor A."/>
            <person name="Grigoriev I.V."/>
            <person name="Nagy L.G."/>
            <person name="Martin F."/>
            <person name="Kauserud H."/>
        </authorList>
    </citation>
    <scope>NUCLEOTIDE SEQUENCE</scope>
    <source>
        <strain evidence="2">9284</strain>
    </source>
</reference>
<dbReference type="EMBL" id="JARKIF010000033">
    <property type="protein sequence ID" value="KAJ7611207.1"/>
    <property type="molecule type" value="Genomic_DNA"/>
</dbReference>